<dbReference type="EMBL" id="CP002799">
    <property type="protein sequence ID" value="AEG50919.1"/>
    <property type="molecule type" value="Genomic_DNA"/>
</dbReference>
<dbReference type="RefSeq" id="WP_013849149.1">
    <property type="nucleotide sequence ID" value="NC_015594.1"/>
</dbReference>
<protein>
    <submittedName>
        <fullName evidence="1">Regulatory protein TetR</fullName>
    </submittedName>
</protein>
<dbReference type="Gene3D" id="1.10.357.10">
    <property type="entry name" value="Tetracycline Repressor, domain 2"/>
    <property type="match status" value="1"/>
</dbReference>
<name>F6F3A7_SPHCR</name>
<accession>F6F3A7</accession>
<evidence type="ECO:0000313" key="1">
    <source>
        <dbReference type="EMBL" id="AEG50919.1"/>
    </source>
</evidence>
<dbReference type="AlphaFoldDB" id="F6F3A7"/>
<dbReference type="InterPro" id="IPR009057">
    <property type="entry name" value="Homeodomain-like_sf"/>
</dbReference>
<reference evidence="1 2" key="1">
    <citation type="submission" date="2011-05" db="EMBL/GenBank/DDBJ databases">
        <title>Complete sequence of chromosome 2 of Sphingobium chlorophenolicum L-1.</title>
        <authorList>
            <consortium name="US DOE Joint Genome Institute"/>
            <person name="Lucas S."/>
            <person name="Han J."/>
            <person name="Lapidus A."/>
            <person name="Cheng J.-F."/>
            <person name="Goodwin L."/>
            <person name="Pitluck S."/>
            <person name="Peters L."/>
            <person name="Daligault H."/>
            <person name="Han C."/>
            <person name="Tapia R."/>
            <person name="Land M."/>
            <person name="Hauser L."/>
            <person name="Kyrpides N."/>
            <person name="Ivanova N."/>
            <person name="Pagani I."/>
            <person name="Turner P."/>
            <person name="Copley S."/>
            <person name="Woyke T."/>
        </authorList>
    </citation>
    <scope>NUCLEOTIDE SEQUENCE [LARGE SCALE GENOMIC DNA]</scope>
    <source>
        <strain evidence="1 2">L-1</strain>
    </source>
</reference>
<organism evidence="1 2">
    <name type="scientific">Sphingobium chlorophenolicum L-1</name>
    <dbReference type="NCBI Taxonomy" id="690566"/>
    <lineage>
        <taxon>Bacteria</taxon>
        <taxon>Pseudomonadati</taxon>
        <taxon>Pseudomonadota</taxon>
        <taxon>Alphaproteobacteria</taxon>
        <taxon>Sphingomonadales</taxon>
        <taxon>Sphingomonadaceae</taxon>
        <taxon>Sphingobium</taxon>
    </lineage>
</organism>
<gene>
    <name evidence="1" type="ORF">Sphch_3321</name>
</gene>
<dbReference type="STRING" id="690566.Sphch_3321"/>
<dbReference type="KEGG" id="sch:Sphch_3321"/>
<evidence type="ECO:0000313" key="2">
    <source>
        <dbReference type="Proteomes" id="UP000007150"/>
    </source>
</evidence>
<dbReference type="HOGENOM" id="CLU_069356_19_2_5"/>
<dbReference type="SUPFAM" id="SSF46689">
    <property type="entry name" value="Homeodomain-like"/>
    <property type="match status" value="1"/>
</dbReference>
<sequence length="232" mass="25752">MASTKRSILHTDKDSGVRSTDARDALLLAAERCLALHGLDGVSLNVIVKEAGQRNSSAVQYHFGDRKNLIREILKYRITAVNKNREDRYREVCNNPGGPGLIDLVEALVLPLSDVIISSSSPSYYVRFLEHLTNHSVYFAVLEETGWPISRGFAKVTEHIRVKLAHLPEVIQSWRIRSLGENMIASLANVETMIQLRQIGTIDGIVSDLVDQLVVALEAIPSEKTLGLIRNS</sequence>
<proteinExistence type="predicted"/>
<keyword evidence="2" id="KW-1185">Reference proteome</keyword>
<dbReference type="Proteomes" id="UP000007150">
    <property type="component" value="Chromosome 2"/>
</dbReference>